<accession>A0A0B7BU23</accession>
<proteinExistence type="predicted"/>
<feature type="non-terminal residue" evidence="1">
    <location>
        <position position="93"/>
    </location>
</feature>
<protein>
    <submittedName>
        <fullName evidence="1">Uncharacterized protein</fullName>
    </submittedName>
</protein>
<organism evidence="1">
    <name type="scientific">Arion vulgaris</name>
    <dbReference type="NCBI Taxonomy" id="1028688"/>
    <lineage>
        <taxon>Eukaryota</taxon>
        <taxon>Metazoa</taxon>
        <taxon>Spiralia</taxon>
        <taxon>Lophotrochozoa</taxon>
        <taxon>Mollusca</taxon>
        <taxon>Gastropoda</taxon>
        <taxon>Heterobranchia</taxon>
        <taxon>Euthyneura</taxon>
        <taxon>Panpulmonata</taxon>
        <taxon>Eupulmonata</taxon>
        <taxon>Stylommatophora</taxon>
        <taxon>Helicina</taxon>
        <taxon>Arionoidea</taxon>
        <taxon>Arionidae</taxon>
        <taxon>Arion</taxon>
    </lineage>
</organism>
<name>A0A0B7BU23_9EUPU</name>
<dbReference type="InterPro" id="IPR053729">
    <property type="entry name" value="MAD2L1BP_domain_sf"/>
</dbReference>
<reference evidence="1" key="1">
    <citation type="submission" date="2014-12" db="EMBL/GenBank/DDBJ databases">
        <title>Insight into the proteome of Arion vulgaris.</title>
        <authorList>
            <person name="Aradska J."/>
            <person name="Bulat T."/>
            <person name="Smidak R."/>
            <person name="Sarate P."/>
            <person name="Gangsoo J."/>
            <person name="Sialana F."/>
            <person name="Bilban M."/>
            <person name="Lubec G."/>
        </authorList>
    </citation>
    <scope>NUCLEOTIDE SEQUENCE</scope>
    <source>
        <tissue evidence="1">Skin</tissue>
    </source>
</reference>
<evidence type="ECO:0000313" key="1">
    <source>
        <dbReference type="EMBL" id="CEK96453.1"/>
    </source>
</evidence>
<sequence>EETMAVMANFGGKNKLKTKQFSHDIFFDGALLSNTRASLVVELIKYFLYERQQIPLPVDELREKIAQEEEHSNLRVINNDFTDQDVFHLKHKS</sequence>
<feature type="non-terminal residue" evidence="1">
    <location>
        <position position="1"/>
    </location>
</feature>
<dbReference type="EMBL" id="HACG01049588">
    <property type="protein sequence ID" value="CEK96453.1"/>
    <property type="molecule type" value="Transcribed_RNA"/>
</dbReference>
<dbReference type="Gene3D" id="3.30.900.20">
    <property type="match status" value="1"/>
</dbReference>
<gene>
    <name evidence="1" type="primary">ORF212138</name>
</gene>
<dbReference type="AlphaFoldDB" id="A0A0B7BU23"/>